<feature type="domain" description="Glycosyl transferase family 1" evidence="1">
    <location>
        <begin position="226"/>
        <end position="382"/>
    </location>
</feature>
<evidence type="ECO:0000313" key="3">
    <source>
        <dbReference type="EMBL" id="MFB3167768.1"/>
    </source>
</evidence>
<name>A0ABV4YUJ3_9BACI</name>
<evidence type="ECO:0000259" key="1">
    <source>
        <dbReference type="Pfam" id="PF00534"/>
    </source>
</evidence>
<dbReference type="EMBL" id="JAROBZ020000001">
    <property type="protein sequence ID" value="MFB3167768.1"/>
    <property type="molecule type" value="Genomic_DNA"/>
</dbReference>
<dbReference type="EC" id="2.4.-.-" evidence="3"/>
<comment type="caution">
    <text evidence="3">The sequence shown here is derived from an EMBL/GenBank/DDBJ whole genome shotgun (WGS) entry which is preliminary data.</text>
</comment>
<reference evidence="3 4" key="1">
    <citation type="submission" date="2024-05" db="EMBL/GenBank/DDBJ databases">
        <authorList>
            <person name="Venkateswaran K."/>
        </authorList>
    </citation>
    <scope>NUCLEOTIDE SEQUENCE [LARGE SCALE GENOMIC DNA]</scope>
    <source>
        <strain evidence="3 4">179-C4-2-HS</strain>
    </source>
</reference>
<keyword evidence="3" id="KW-0328">Glycosyltransferase</keyword>
<protein>
    <submittedName>
        <fullName evidence="3">Glycosyltransferase family 4 protein</fullName>
        <ecNumber evidence="3">2.4.-.-</ecNumber>
    </submittedName>
</protein>
<dbReference type="SUPFAM" id="SSF53756">
    <property type="entry name" value="UDP-Glycosyltransferase/glycogen phosphorylase"/>
    <property type="match status" value="1"/>
</dbReference>
<dbReference type="Proteomes" id="UP001241748">
    <property type="component" value="Unassembled WGS sequence"/>
</dbReference>
<sequence length="414" mass="47025">MSELKILLATFWKHPVIGGSAMYIDQLKQGLERKGHKVDILAKHPSLNRYYLVNTNEFVEINNIQKVVKRCMNQLFSKQDFSYQNNEMNYYCFELAASYLNLEKYDLIHTQDIFSTRLLSRVKPKGTPLVSSIHGCIATEYLIQKRNSSVKNQVIKNRKDFEWRYVYWQEYIGAASSDITIVATKWLKDLLINDFGVEEQQLMIIPYALDIDQFTQKMGETPPVFAPPDKTVIVCPARLAFIKGHNTLLDALAKLKKQRTDWVCWLVGDGNLRTELVAKARKLNLLQNVRFLGAQKNIPAILKQADICVLSSIQESFPYAVMEAHIAGVPVVATDAGGLPEAVAPGQTGFISPKGNSEILYQNIRNLLENTNLRNTMASNAQIHGREKWDLETMISKTLAIYEKVLKRKGGENL</sequence>
<dbReference type="CDD" id="cd03801">
    <property type="entry name" value="GT4_PimA-like"/>
    <property type="match status" value="1"/>
</dbReference>
<dbReference type="Gene3D" id="3.40.50.2000">
    <property type="entry name" value="Glycogen Phosphorylase B"/>
    <property type="match status" value="2"/>
</dbReference>
<keyword evidence="4" id="KW-1185">Reference proteome</keyword>
<organism evidence="3 4">
    <name type="scientific">Neobacillus driksii</name>
    <dbReference type="NCBI Taxonomy" id="3035913"/>
    <lineage>
        <taxon>Bacteria</taxon>
        <taxon>Bacillati</taxon>
        <taxon>Bacillota</taxon>
        <taxon>Bacilli</taxon>
        <taxon>Bacillales</taxon>
        <taxon>Bacillaceae</taxon>
        <taxon>Neobacillus</taxon>
    </lineage>
</organism>
<dbReference type="Pfam" id="PF00534">
    <property type="entry name" value="Glycos_transf_1"/>
    <property type="match status" value="1"/>
</dbReference>
<dbReference type="GO" id="GO:0016757">
    <property type="term" value="F:glycosyltransferase activity"/>
    <property type="evidence" value="ECO:0007669"/>
    <property type="project" value="UniProtKB-KW"/>
</dbReference>
<evidence type="ECO:0000313" key="4">
    <source>
        <dbReference type="Proteomes" id="UP001241748"/>
    </source>
</evidence>
<feature type="domain" description="Glycosyltransferase subfamily 4-like N-terminal" evidence="2">
    <location>
        <begin position="17"/>
        <end position="212"/>
    </location>
</feature>
<gene>
    <name evidence="3" type="ORF">P5G62_011695</name>
</gene>
<dbReference type="InterPro" id="IPR028098">
    <property type="entry name" value="Glyco_trans_4-like_N"/>
</dbReference>
<dbReference type="InterPro" id="IPR001296">
    <property type="entry name" value="Glyco_trans_1"/>
</dbReference>
<dbReference type="Pfam" id="PF13439">
    <property type="entry name" value="Glyco_transf_4"/>
    <property type="match status" value="1"/>
</dbReference>
<accession>A0ABV4YUJ3</accession>
<dbReference type="RefSeq" id="WP_306074144.1">
    <property type="nucleotide sequence ID" value="NZ_JAROBZ020000001.1"/>
</dbReference>
<dbReference type="PANTHER" id="PTHR12526">
    <property type="entry name" value="GLYCOSYLTRANSFERASE"/>
    <property type="match status" value="1"/>
</dbReference>
<dbReference type="PANTHER" id="PTHR12526:SF636">
    <property type="entry name" value="BLL3647 PROTEIN"/>
    <property type="match status" value="1"/>
</dbReference>
<proteinExistence type="predicted"/>
<keyword evidence="3" id="KW-0808">Transferase</keyword>
<evidence type="ECO:0000259" key="2">
    <source>
        <dbReference type="Pfam" id="PF13439"/>
    </source>
</evidence>